<dbReference type="InterPro" id="IPR050471">
    <property type="entry name" value="AB_hydrolase"/>
</dbReference>
<reference evidence="2" key="1">
    <citation type="submission" date="2024-07" db="EMBL/GenBank/DDBJ databases">
        <authorList>
            <person name="Yu S.T."/>
        </authorList>
    </citation>
    <scope>NUCLEOTIDE SEQUENCE</scope>
    <source>
        <strain evidence="2">R02</strain>
    </source>
</reference>
<feature type="domain" description="AB hydrolase-1" evidence="1">
    <location>
        <begin position="31"/>
        <end position="264"/>
    </location>
</feature>
<proteinExistence type="predicted"/>
<keyword evidence="2" id="KW-0378">Hydrolase</keyword>
<accession>A0AB39LEC7</accession>
<evidence type="ECO:0000259" key="1">
    <source>
        <dbReference type="Pfam" id="PF00561"/>
    </source>
</evidence>
<dbReference type="PANTHER" id="PTHR43433:SF5">
    <property type="entry name" value="AB HYDROLASE-1 DOMAIN-CONTAINING PROTEIN"/>
    <property type="match status" value="1"/>
</dbReference>
<dbReference type="PRINTS" id="PR00111">
    <property type="entry name" value="ABHYDROLASE"/>
</dbReference>
<dbReference type="Pfam" id="PF00561">
    <property type="entry name" value="Abhydrolase_1"/>
    <property type="match status" value="1"/>
</dbReference>
<dbReference type="EMBL" id="CP163429">
    <property type="protein sequence ID" value="XDP92107.1"/>
    <property type="molecule type" value="Genomic_DNA"/>
</dbReference>
<evidence type="ECO:0000313" key="2">
    <source>
        <dbReference type="EMBL" id="XDP92107.1"/>
    </source>
</evidence>
<dbReference type="Gene3D" id="3.40.50.1820">
    <property type="entry name" value="alpha/beta hydrolase"/>
    <property type="match status" value="1"/>
</dbReference>
<dbReference type="SUPFAM" id="SSF53474">
    <property type="entry name" value="alpha/beta-Hydrolases"/>
    <property type="match status" value="1"/>
</dbReference>
<dbReference type="AlphaFoldDB" id="A0AB39LEC7"/>
<sequence length="286" mass="31228">MYVDEPNQAIEAANGVRYAYRRCGPFGAPSLVLLSHFRGTLDSWDTALIDALAVEHDVIAFDSAGVGLSTGPACRTIRDLAADTVAFLEALDVRRPDLLGYSMGGYVAQELALLRPHSVRRLVLAATAPRGAHGIHGYPDDVLAHASVDRLGIQDYLYTFFNHTGTSQRSGLEFVGRYIERERERDAPVRAAVRAAQYEAVVEWGVPAHGALERLAAVDHPVFVAGGSNDLVVPPRALHLLGGALSNARVKIYPDSGHGFLFQHYRQFAEDVLAFLRCAVRDTYHP</sequence>
<protein>
    <submittedName>
        <fullName evidence="2">Alpha/beta fold hydrolase</fullName>
    </submittedName>
</protein>
<gene>
    <name evidence="2" type="ORF">AB5J57_00625</name>
</gene>
<dbReference type="InterPro" id="IPR000073">
    <property type="entry name" value="AB_hydrolase_1"/>
</dbReference>
<dbReference type="GO" id="GO:0016787">
    <property type="term" value="F:hydrolase activity"/>
    <property type="evidence" value="ECO:0007669"/>
    <property type="project" value="UniProtKB-KW"/>
</dbReference>
<name>A0AB39LEC7_9ACTN</name>
<dbReference type="RefSeq" id="WP_369153988.1">
    <property type="nucleotide sequence ID" value="NZ_CP163429.1"/>
</dbReference>
<dbReference type="InterPro" id="IPR029058">
    <property type="entry name" value="AB_hydrolase_fold"/>
</dbReference>
<organism evidence="2">
    <name type="scientific">Streptomyces sp. R02</name>
    <dbReference type="NCBI Taxonomy" id="3238623"/>
    <lineage>
        <taxon>Bacteria</taxon>
        <taxon>Bacillati</taxon>
        <taxon>Actinomycetota</taxon>
        <taxon>Actinomycetes</taxon>
        <taxon>Kitasatosporales</taxon>
        <taxon>Streptomycetaceae</taxon>
        <taxon>Streptomyces</taxon>
    </lineage>
</organism>
<dbReference type="PANTHER" id="PTHR43433">
    <property type="entry name" value="HYDROLASE, ALPHA/BETA FOLD FAMILY PROTEIN"/>
    <property type="match status" value="1"/>
</dbReference>